<sequence>MVSVGAFACHMQGEIDLGVGGFAEAHGRFPICCSALPFVRAAGCLAQNGRRGQKRGLAAHFRGLFRANELYAGAAILAGSDGVVRSIRLTTSGSGNYLFPVTRVYRFRRAGDVGFYGGMAVTLTTWWLFFSTVFVLCAVPGPNMLHIMARSVELGVRRSVVAMLGCLSAMGVVLLASAIGLTAFLLAVPAAFGILRYGGAAYLIWLGVKAWRSEVSPVDVGADTLAPSFSAGALYRGGFAVGISNPKLLLFAAAFLPQFVTPSRPHGTQFAVLIVTFMLAEMFWYGIYAFGGRSLSRFLVRPEMKRLFNRMTGGIFVGFGVLLLRVRVAGE</sequence>
<dbReference type="Proteomes" id="UP000321746">
    <property type="component" value="Unassembled WGS sequence"/>
</dbReference>
<dbReference type="GO" id="GO:0015171">
    <property type="term" value="F:amino acid transmembrane transporter activity"/>
    <property type="evidence" value="ECO:0007669"/>
    <property type="project" value="TreeGrafter"/>
</dbReference>
<evidence type="ECO:0000313" key="8">
    <source>
        <dbReference type="Proteomes" id="UP000321746"/>
    </source>
</evidence>
<feature type="transmembrane region" description="Helical" evidence="6">
    <location>
        <begin position="194"/>
        <end position="213"/>
    </location>
</feature>
<name>A0A511XGY9_9PROT</name>
<proteinExistence type="predicted"/>
<evidence type="ECO:0000256" key="2">
    <source>
        <dbReference type="ARBA" id="ARBA00022475"/>
    </source>
</evidence>
<feature type="transmembrane region" description="Helical" evidence="6">
    <location>
        <begin position="113"/>
        <end position="141"/>
    </location>
</feature>
<dbReference type="Pfam" id="PF01810">
    <property type="entry name" value="LysE"/>
    <property type="match status" value="1"/>
</dbReference>
<dbReference type="GO" id="GO:0005886">
    <property type="term" value="C:plasma membrane"/>
    <property type="evidence" value="ECO:0007669"/>
    <property type="project" value="UniProtKB-SubCell"/>
</dbReference>
<dbReference type="InterPro" id="IPR001123">
    <property type="entry name" value="LeuE-type"/>
</dbReference>
<dbReference type="PANTHER" id="PTHR30086">
    <property type="entry name" value="ARGININE EXPORTER PROTEIN ARGO"/>
    <property type="match status" value="1"/>
</dbReference>
<evidence type="ECO:0008006" key="9">
    <source>
        <dbReference type="Google" id="ProtNLM"/>
    </source>
</evidence>
<keyword evidence="3 6" id="KW-0812">Transmembrane</keyword>
<organism evidence="7 8">
    <name type="scientific">Acetobacter oeni</name>
    <dbReference type="NCBI Taxonomy" id="304077"/>
    <lineage>
        <taxon>Bacteria</taxon>
        <taxon>Pseudomonadati</taxon>
        <taxon>Pseudomonadota</taxon>
        <taxon>Alphaproteobacteria</taxon>
        <taxon>Acetobacterales</taxon>
        <taxon>Acetobacteraceae</taxon>
        <taxon>Acetobacter</taxon>
    </lineage>
</organism>
<feature type="transmembrane region" description="Helical" evidence="6">
    <location>
        <begin position="161"/>
        <end position="187"/>
    </location>
</feature>
<keyword evidence="8" id="KW-1185">Reference proteome</keyword>
<evidence type="ECO:0000256" key="6">
    <source>
        <dbReference type="SAM" id="Phobius"/>
    </source>
</evidence>
<evidence type="ECO:0000256" key="4">
    <source>
        <dbReference type="ARBA" id="ARBA00022989"/>
    </source>
</evidence>
<protein>
    <recommendedName>
        <fullName evidence="9">Amino acid transporter</fullName>
    </recommendedName>
</protein>
<feature type="transmembrane region" description="Helical" evidence="6">
    <location>
        <begin position="233"/>
        <end position="256"/>
    </location>
</feature>
<dbReference type="EMBL" id="BJYG01000003">
    <property type="protein sequence ID" value="GEN62214.1"/>
    <property type="molecule type" value="Genomic_DNA"/>
</dbReference>
<evidence type="ECO:0000256" key="5">
    <source>
        <dbReference type="ARBA" id="ARBA00023136"/>
    </source>
</evidence>
<dbReference type="AlphaFoldDB" id="A0A511XGY9"/>
<keyword evidence="4 6" id="KW-1133">Transmembrane helix</keyword>
<evidence type="ECO:0000313" key="7">
    <source>
        <dbReference type="EMBL" id="GEN62214.1"/>
    </source>
</evidence>
<accession>A0A511XGY9</accession>
<gene>
    <name evidence="7" type="ORF">AOE01nite_04380</name>
</gene>
<dbReference type="PANTHER" id="PTHR30086:SF20">
    <property type="entry name" value="ARGININE EXPORTER PROTEIN ARGO-RELATED"/>
    <property type="match status" value="1"/>
</dbReference>
<feature type="transmembrane region" description="Helical" evidence="6">
    <location>
        <begin position="307"/>
        <end position="326"/>
    </location>
</feature>
<feature type="transmembrane region" description="Helical" evidence="6">
    <location>
        <begin position="268"/>
        <end position="287"/>
    </location>
</feature>
<reference evidence="7 8" key="1">
    <citation type="submission" date="2019-07" db="EMBL/GenBank/DDBJ databases">
        <title>Whole genome shotgun sequence of Acetobacter oeni NBRC 105207.</title>
        <authorList>
            <person name="Hosoyama A."/>
            <person name="Uohara A."/>
            <person name="Ohji S."/>
            <person name="Ichikawa N."/>
        </authorList>
    </citation>
    <scope>NUCLEOTIDE SEQUENCE [LARGE SCALE GENOMIC DNA]</scope>
    <source>
        <strain evidence="7 8">NBRC 105207</strain>
    </source>
</reference>
<comment type="subcellular location">
    <subcellularLocation>
        <location evidence="1">Cell membrane</location>
        <topology evidence="1">Multi-pass membrane protein</topology>
    </subcellularLocation>
</comment>
<keyword evidence="2" id="KW-1003">Cell membrane</keyword>
<evidence type="ECO:0000256" key="3">
    <source>
        <dbReference type="ARBA" id="ARBA00022692"/>
    </source>
</evidence>
<evidence type="ECO:0000256" key="1">
    <source>
        <dbReference type="ARBA" id="ARBA00004651"/>
    </source>
</evidence>
<keyword evidence="5 6" id="KW-0472">Membrane</keyword>
<comment type="caution">
    <text evidence="7">The sequence shown here is derived from an EMBL/GenBank/DDBJ whole genome shotgun (WGS) entry which is preliminary data.</text>
</comment>